<dbReference type="VEuPathDB" id="ToxoDB:cyc_05563"/>
<evidence type="ECO:0000256" key="1">
    <source>
        <dbReference type="ARBA" id="ARBA00004123"/>
    </source>
</evidence>
<dbReference type="Gene3D" id="2.40.50.360">
    <property type="entry name" value="RuvB-like helicase, domain II"/>
    <property type="match status" value="1"/>
</dbReference>
<dbReference type="Gene3D" id="1.10.8.60">
    <property type="match status" value="1"/>
</dbReference>
<accession>A0A1D3D3V7</accession>
<dbReference type="Proteomes" id="UP000095192">
    <property type="component" value="Unassembled WGS sequence"/>
</dbReference>
<reference evidence="11 12" key="1">
    <citation type="journal article" date="2016" name="BMC Genomics">
        <title>Comparative genomics reveals Cyclospora cayetanensis possesses coccidia-like metabolism and invasion components but unique surface antigens.</title>
        <authorList>
            <person name="Liu S."/>
            <person name="Wang L."/>
            <person name="Zheng H."/>
            <person name="Xu Z."/>
            <person name="Roellig D.M."/>
            <person name="Li N."/>
            <person name="Frace M.A."/>
            <person name="Tang K."/>
            <person name="Arrowood M.J."/>
            <person name="Moss D.M."/>
            <person name="Zhang L."/>
            <person name="Feng Y."/>
            <person name="Xiao L."/>
        </authorList>
    </citation>
    <scope>NUCLEOTIDE SEQUENCE [LARGE SCALE GENOMIC DNA]</scope>
    <source>
        <strain evidence="11 12">CHN_HEN01</strain>
    </source>
</reference>
<dbReference type="InterPro" id="IPR042487">
    <property type="entry name" value="RuvBL1/2_DNA/RNA_bd_dom"/>
</dbReference>
<feature type="domain" description="AAA+ ATPase" evidence="10">
    <location>
        <begin position="73"/>
        <end position="397"/>
    </location>
</feature>
<name>A0A1D3D3V7_9EIME</name>
<evidence type="ECO:0000256" key="8">
    <source>
        <dbReference type="RuleBase" id="RU363048"/>
    </source>
</evidence>
<dbReference type="AlphaFoldDB" id="A0A1D3D3V7"/>
<feature type="compositionally biased region" description="Basic and acidic residues" evidence="9">
    <location>
        <begin position="157"/>
        <end position="172"/>
    </location>
</feature>
<keyword evidence="8" id="KW-0805">Transcription regulation</keyword>
<evidence type="ECO:0000256" key="9">
    <source>
        <dbReference type="SAM" id="MobiDB-lite"/>
    </source>
</evidence>
<feature type="region of interest" description="Disordered" evidence="9">
    <location>
        <begin position="152"/>
        <end position="173"/>
    </location>
</feature>
<dbReference type="EMBL" id="JROU02000844">
    <property type="protein sequence ID" value="OEH78129.1"/>
    <property type="molecule type" value="Genomic_DNA"/>
</dbReference>
<keyword evidence="12" id="KW-1185">Reference proteome</keyword>
<comment type="catalytic activity">
    <reaction evidence="8">
        <text>ATP + H2O = ADP + phosphate + H(+)</text>
        <dbReference type="Rhea" id="RHEA:13065"/>
        <dbReference type="ChEBI" id="CHEBI:15377"/>
        <dbReference type="ChEBI" id="CHEBI:15378"/>
        <dbReference type="ChEBI" id="CHEBI:30616"/>
        <dbReference type="ChEBI" id="CHEBI:43474"/>
        <dbReference type="ChEBI" id="CHEBI:456216"/>
        <dbReference type="EC" id="3.6.4.12"/>
    </reaction>
</comment>
<keyword evidence="3 8" id="KW-0547">Nucleotide-binding</keyword>
<dbReference type="SUPFAM" id="SSF52540">
    <property type="entry name" value="P-loop containing nucleoside triphosphate hydrolases"/>
    <property type="match status" value="1"/>
</dbReference>
<dbReference type="SMART" id="SM00382">
    <property type="entry name" value="AAA"/>
    <property type="match status" value="1"/>
</dbReference>
<sequence>MVDTVTGCTQTMRIEEVTSLQHAQRVASHSHIKGLGLLPDGSAKDIHMGMVGQHHAREAAGLIVELIRNKRMAGKALLIAGPPGTGKTAIAMAIAQELGAKVPFCPMVASEVYSSEVKKTEVLMENFRRAIGIKIKEVKEVFEGQVVSMTDEQSDELGAKESSALREPHEEAPCPPVRLTLKTFKGSKTLRLHSTINQGLRKEKVAVGDVIYVEAATGQVRRVGRSEEFAGQFDLEADKYVPVPKGDVHKKKEVVQDVTLHDLDAANARPNGGAPLASLLGQFSKPRKTEITEKLRQEINKVVNKYVDQGVAELVPGVLFIDEVHMLDVECFTYLNRALESPLSPVVVVATNRGVCTIRGTDVLSSHGVPVDLLDRMLIVRTQQYAKEEIKEVLQIRCRAEGLTLSPEAAEMLAVVGVRTSLRYAVHLLTPAAILCRADITDEDYDNSELEEPVIELRHVQQVDSLFQDAKTSSKRLAREADFFIH</sequence>
<dbReference type="InterPro" id="IPR010339">
    <property type="entry name" value="TIP49_P-loop"/>
</dbReference>
<dbReference type="InterPro" id="IPR027238">
    <property type="entry name" value="RuvB-like"/>
</dbReference>
<dbReference type="Pfam" id="PF17856">
    <property type="entry name" value="TIP49_C"/>
    <property type="match status" value="1"/>
</dbReference>
<dbReference type="VEuPathDB" id="ToxoDB:LOC34621899"/>
<dbReference type="InterPro" id="IPR041048">
    <property type="entry name" value="RuvB-like_C"/>
</dbReference>
<gene>
    <name evidence="11" type="ORF">cyc_05563</name>
</gene>
<dbReference type="GO" id="GO:0003678">
    <property type="term" value="F:DNA helicase activity"/>
    <property type="evidence" value="ECO:0007669"/>
    <property type="project" value="UniProtKB-EC"/>
</dbReference>
<evidence type="ECO:0000256" key="4">
    <source>
        <dbReference type="ARBA" id="ARBA00022801"/>
    </source>
</evidence>
<evidence type="ECO:0000256" key="5">
    <source>
        <dbReference type="ARBA" id="ARBA00022806"/>
    </source>
</evidence>
<protein>
    <recommendedName>
        <fullName evidence="8">RuvB-like helicase</fullName>
        <ecNumber evidence="8">3.6.4.12</ecNumber>
    </recommendedName>
</protein>
<dbReference type="InterPro" id="IPR003593">
    <property type="entry name" value="AAA+_ATPase"/>
</dbReference>
<dbReference type="Pfam" id="PF06068">
    <property type="entry name" value="TIP49"/>
    <property type="match status" value="1"/>
</dbReference>
<organism evidence="11 12">
    <name type="scientific">Cyclospora cayetanensis</name>
    <dbReference type="NCBI Taxonomy" id="88456"/>
    <lineage>
        <taxon>Eukaryota</taxon>
        <taxon>Sar</taxon>
        <taxon>Alveolata</taxon>
        <taxon>Apicomplexa</taxon>
        <taxon>Conoidasida</taxon>
        <taxon>Coccidia</taxon>
        <taxon>Eucoccidiorida</taxon>
        <taxon>Eimeriorina</taxon>
        <taxon>Eimeriidae</taxon>
        <taxon>Cyclospora</taxon>
    </lineage>
</organism>
<dbReference type="EC" id="3.6.4.12" evidence="8"/>
<evidence type="ECO:0000313" key="11">
    <source>
        <dbReference type="EMBL" id="OEH78129.1"/>
    </source>
</evidence>
<keyword evidence="5 8" id="KW-0347">Helicase</keyword>
<dbReference type="GO" id="GO:0005634">
    <property type="term" value="C:nucleus"/>
    <property type="evidence" value="ECO:0007669"/>
    <property type="project" value="UniProtKB-SubCell"/>
</dbReference>
<keyword evidence="4 8" id="KW-0378">Hydrolase</keyword>
<proteinExistence type="inferred from homology"/>
<comment type="caution">
    <text evidence="11">The sequence shown here is derived from an EMBL/GenBank/DDBJ whole genome shotgun (WGS) entry which is preliminary data.</text>
</comment>
<evidence type="ECO:0000256" key="7">
    <source>
        <dbReference type="ARBA" id="ARBA00023242"/>
    </source>
</evidence>
<evidence type="ECO:0000256" key="6">
    <source>
        <dbReference type="ARBA" id="ARBA00022840"/>
    </source>
</evidence>
<evidence type="ECO:0000259" key="10">
    <source>
        <dbReference type="SMART" id="SM00382"/>
    </source>
</evidence>
<dbReference type="FunFam" id="2.40.50.360:FF:000001">
    <property type="entry name" value="RuvB-like helicase"/>
    <property type="match status" value="1"/>
</dbReference>
<dbReference type="CDD" id="cd00009">
    <property type="entry name" value="AAA"/>
    <property type="match status" value="1"/>
</dbReference>
<dbReference type="PANTHER" id="PTHR11093">
    <property type="entry name" value="RUVB-RELATED REPTIN AND PONTIN"/>
    <property type="match status" value="1"/>
</dbReference>
<comment type="similarity">
    <text evidence="2 8">Belongs to the RuvB family.</text>
</comment>
<dbReference type="InterPro" id="IPR027417">
    <property type="entry name" value="P-loop_NTPase"/>
</dbReference>
<evidence type="ECO:0000256" key="3">
    <source>
        <dbReference type="ARBA" id="ARBA00022741"/>
    </source>
</evidence>
<dbReference type="InParanoid" id="A0A1D3D3V7"/>
<evidence type="ECO:0000313" key="12">
    <source>
        <dbReference type="Proteomes" id="UP000095192"/>
    </source>
</evidence>
<evidence type="ECO:0000256" key="2">
    <source>
        <dbReference type="ARBA" id="ARBA00007519"/>
    </source>
</evidence>
<keyword evidence="7 8" id="KW-0539">Nucleus</keyword>
<dbReference type="Gene3D" id="3.40.50.300">
    <property type="entry name" value="P-loop containing nucleotide triphosphate hydrolases"/>
    <property type="match status" value="1"/>
</dbReference>
<keyword evidence="8" id="KW-0804">Transcription</keyword>
<dbReference type="GO" id="GO:0005524">
    <property type="term" value="F:ATP binding"/>
    <property type="evidence" value="ECO:0007669"/>
    <property type="project" value="UniProtKB-KW"/>
</dbReference>
<keyword evidence="6 8" id="KW-0067">ATP-binding</keyword>
<comment type="subcellular location">
    <subcellularLocation>
        <location evidence="1">Nucleus</location>
    </subcellularLocation>
</comment>
<dbReference type="GO" id="GO:0016887">
    <property type="term" value="F:ATP hydrolysis activity"/>
    <property type="evidence" value="ECO:0007669"/>
    <property type="project" value="RHEA"/>
</dbReference>